<dbReference type="InterPro" id="IPR011055">
    <property type="entry name" value="Dup_hybrid_motif"/>
</dbReference>
<feature type="signal peptide" evidence="3">
    <location>
        <begin position="1"/>
        <end position="21"/>
    </location>
</feature>
<name>A0A4D7JRG9_9BACT</name>
<evidence type="ECO:0000256" key="3">
    <source>
        <dbReference type="SAM" id="SignalP"/>
    </source>
</evidence>
<feature type="coiled-coil region" evidence="2">
    <location>
        <begin position="24"/>
        <end position="58"/>
    </location>
</feature>
<dbReference type="PANTHER" id="PTHR21666:SF289">
    <property type="entry name" value="L-ALA--D-GLU ENDOPEPTIDASE"/>
    <property type="match status" value="1"/>
</dbReference>
<feature type="chain" id="PRO_5020871385" evidence="3">
    <location>
        <begin position="22"/>
        <end position="395"/>
    </location>
</feature>
<reference evidence="5 6" key="1">
    <citation type="submission" date="2018-04" db="EMBL/GenBank/DDBJ databases">
        <title>Complete genome uncultured novel isolate.</title>
        <authorList>
            <person name="Merlino G."/>
        </authorList>
    </citation>
    <scope>NUCLEOTIDE SEQUENCE [LARGE SCALE GENOMIC DNA]</scope>
    <source>
        <strain evidence="6">R1DC9</strain>
    </source>
</reference>
<dbReference type="PANTHER" id="PTHR21666">
    <property type="entry name" value="PEPTIDASE-RELATED"/>
    <property type="match status" value="1"/>
</dbReference>
<evidence type="ECO:0000313" key="5">
    <source>
        <dbReference type="EMBL" id="QCK14356.1"/>
    </source>
</evidence>
<keyword evidence="2" id="KW-0175">Coiled coil</keyword>
<dbReference type="KEGG" id="fpf:DCC35_06165"/>
<evidence type="ECO:0000256" key="1">
    <source>
        <dbReference type="ARBA" id="ARBA00022729"/>
    </source>
</evidence>
<dbReference type="GO" id="GO:0004222">
    <property type="term" value="F:metalloendopeptidase activity"/>
    <property type="evidence" value="ECO:0007669"/>
    <property type="project" value="TreeGrafter"/>
</dbReference>
<accession>A0A4D7JRG9</accession>
<feature type="domain" description="M23ase beta-sheet core" evidence="4">
    <location>
        <begin position="296"/>
        <end position="388"/>
    </location>
</feature>
<dbReference type="Pfam" id="PF01551">
    <property type="entry name" value="Peptidase_M23"/>
    <property type="match status" value="1"/>
</dbReference>
<dbReference type="Gene3D" id="2.70.70.10">
    <property type="entry name" value="Glucose Permease (Domain IIA)"/>
    <property type="match status" value="1"/>
</dbReference>
<dbReference type="Proteomes" id="UP000298616">
    <property type="component" value="Chromosome"/>
</dbReference>
<evidence type="ECO:0000256" key="2">
    <source>
        <dbReference type="SAM" id="Coils"/>
    </source>
</evidence>
<evidence type="ECO:0000313" key="6">
    <source>
        <dbReference type="Proteomes" id="UP000298616"/>
    </source>
</evidence>
<protein>
    <submittedName>
        <fullName evidence="5">Peptidase M23</fullName>
    </submittedName>
</protein>
<gene>
    <name evidence="5" type="ORF">DCC35_06165</name>
</gene>
<sequence length="395" mass="44741">MCKGYFFILIIFLTSFFSVTAQNKAELQEKKKRTLQKINEAENILKQTTKQKKSTLGQLSAINQQIKTRSQLISAIESEIDLLDSEISEIDLLYDALDSDLENLKEEYARMIYGLSKNNSSYGKLAFLFSAESFNQFLMRMKYLQQYSEARKTQVNQIQTVQELLKENRLSKQTKRVEQEILLNEQIAENEKLQSLKDKQSNVIAELGEKENLLIAEIEKNKRAAVEISNLIDKLIAAEASKASDTRVENTPEGKILSASFAENKNRLPWPVNQGFISQGFGEQNHPVLRQVVIKNNGINIQTQANESVKVVFDGVVTFEGSVRDMAGSVVIIQHGEYRTVYTNIKNVSVKRGDQVKAGQSIGQVYTNSEGLSEMKFQVRQGAKVLNPEIWLSKK</sequence>
<dbReference type="CDD" id="cd12797">
    <property type="entry name" value="M23_peptidase"/>
    <property type="match status" value="1"/>
</dbReference>
<evidence type="ECO:0000259" key="4">
    <source>
        <dbReference type="Pfam" id="PF01551"/>
    </source>
</evidence>
<dbReference type="OrthoDB" id="9815884at2"/>
<organism evidence="5 6">
    <name type="scientific">Mangrovivirga cuniculi</name>
    <dbReference type="NCBI Taxonomy" id="2715131"/>
    <lineage>
        <taxon>Bacteria</taxon>
        <taxon>Pseudomonadati</taxon>
        <taxon>Bacteroidota</taxon>
        <taxon>Cytophagia</taxon>
        <taxon>Cytophagales</taxon>
        <taxon>Mangrovivirgaceae</taxon>
        <taxon>Mangrovivirga</taxon>
    </lineage>
</organism>
<keyword evidence="1 3" id="KW-0732">Signal</keyword>
<proteinExistence type="predicted"/>
<dbReference type="InterPro" id="IPR016047">
    <property type="entry name" value="M23ase_b-sheet_dom"/>
</dbReference>
<dbReference type="AlphaFoldDB" id="A0A4D7JRG9"/>
<dbReference type="SUPFAM" id="SSF51261">
    <property type="entry name" value="Duplicated hybrid motif"/>
    <property type="match status" value="1"/>
</dbReference>
<dbReference type="EMBL" id="CP028923">
    <property type="protein sequence ID" value="QCK14356.1"/>
    <property type="molecule type" value="Genomic_DNA"/>
</dbReference>
<dbReference type="Gene3D" id="6.10.250.3150">
    <property type="match status" value="1"/>
</dbReference>
<dbReference type="InterPro" id="IPR050570">
    <property type="entry name" value="Cell_wall_metabolism_enzyme"/>
</dbReference>
<keyword evidence="6" id="KW-1185">Reference proteome</keyword>